<organism evidence="3 4">
    <name type="scientific">Phialocephala subalpina</name>
    <dbReference type="NCBI Taxonomy" id="576137"/>
    <lineage>
        <taxon>Eukaryota</taxon>
        <taxon>Fungi</taxon>
        <taxon>Dikarya</taxon>
        <taxon>Ascomycota</taxon>
        <taxon>Pezizomycotina</taxon>
        <taxon>Leotiomycetes</taxon>
        <taxon>Helotiales</taxon>
        <taxon>Mollisiaceae</taxon>
        <taxon>Phialocephala</taxon>
        <taxon>Phialocephala fortinii species complex</taxon>
    </lineage>
</organism>
<keyword evidence="2" id="KW-0732">Signal</keyword>
<evidence type="ECO:0000313" key="3">
    <source>
        <dbReference type="EMBL" id="CZR69162.1"/>
    </source>
</evidence>
<dbReference type="AlphaFoldDB" id="A0A1L7XVS5"/>
<evidence type="ECO:0000256" key="1">
    <source>
        <dbReference type="SAM" id="MobiDB-lite"/>
    </source>
</evidence>
<evidence type="ECO:0000313" key="4">
    <source>
        <dbReference type="Proteomes" id="UP000184330"/>
    </source>
</evidence>
<accession>A0A1L7XVS5</accession>
<reference evidence="3 4" key="1">
    <citation type="submission" date="2016-03" db="EMBL/GenBank/DDBJ databases">
        <authorList>
            <person name="Ploux O."/>
        </authorList>
    </citation>
    <scope>NUCLEOTIDE SEQUENCE [LARGE SCALE GENOMIC DNA]</scope>
    <source>
        <strain evidence="3 4">UAMH 11012</strain>
    </source>
</reference>
<feature type="chain" id="PRO_5013063859" evidence="2">
    <location>
        <begin position="23"/>
        <end position="291"/>
    </location>
</feature>
<protein>
    <submittedName>
        <fullName evidence="3">Uncharacterized protein</fullName>
    </submittedName>
</protein>
<evidence type="ECO:0000256" key="2">
    <source>
        <dbReference type="SAM" id="SignalP"/>
    </source>
</evidence>
<dbReference type="EMBL" id="FJOG01000066">
    <property type="protein sequence ID" value="CZR69162.1"/>
    <property type="molecule type" value="Genomic_DNA"/>
</dbReference>
<dbReference type="Proteomes" id="UP000184330">
    <property type="component" value="Unassembled WGS sequence"/>
</dbReference>
<gene>
    <name evidence="3" type="ORF">PAC_19062</name>
</gene>
<dbReference type="OrthoDB" id="2856890at2759"/>
<keyword evidence="4" id="KW-1185">Reference proteome</keyword>
<name>A0A1L7XVS5_9HELO</name>
<proteinExistence type="predicted"/>
<feature type="signal peptide" evidence="2">
    <location>
        <begin position="1"/>
        <end position="22"/>
    </location>
</feature>
<sequence length="291" mass="30829">MEFKHCLSHLLVIFSSLSPVAAIRPLEYVEHSKRATCNANNCLRALLSPQHSSDAIAFCETYIPANTLIIPTTQVVTETFYESPSQPTTVVFATSTSTAYSTITFTHSHTLPSPPPGFTTATTSTSSTISYPTNTSSSPSNTSSSSFPSAPYTNITIPTRPPAVCTSISAHPTSFPTYSYPASVFGFPTSYPTAGTVSGFPTSAGNYSVGITLAKRGVYPTYPTFLSACSYSSVKISSACSCVVAPVTYVTSTATVYTVTDAKVTLPTVTETIHTIVVQYNGTTTVTLYEP</sequence>
<feature type="compositionally biased region" description="Low complexity" evidence="1">
    <location>
        <begin position="118"/>
        <end position="147"/>
    </location>
</feature>
<feature type="region of interest" description="Disordered" evidence="1">
    <location>
        <begin position="112"/>
        <end position="147"/>
    </location>
</feature>